<evidence type="ECO:0000313" key="2">
    <source>
        <dbReference type="EMBL" id="DAD23952.1"/>
    </source>
</evidence>
<dbReference type="AlphaFoldDB" id="A0A822XVE5"/>
<sequence>MLGSDLVFSLSVTNWKRVVCGCGCFVVLCLICVVKIMSLVSDVGNSFMFGSSNSVVY</sequence>
<feature type="transmembrane region" description="Helical" evidence="1">
    <location>
        <begin position="18"/>
        <end position="40"/>
    </location>
</feature>
<proteinExistence type="predicted"/>
<comment type="caution">
    <text evidence="2">The sequence shown here is derived from an EMBL/GenBank/DDBJ whole genome shotgun (WGS) entry which is preliminary data.</text>
</comment>
<evidence type="ECO:0000256" key="1">
    <source>
        <dbReference type="SAM" id="Phobius"/>
    </source>
</evidence>
<evidence type="ECO:0000313" key="3">
    <source>
        <dbReference type="Proteomes" id="UP000607653"/>
    </source>
</evidence>
<gene>
    <name evidence="2" type="ORF">HUJ06_025416</name>
</gene>
<keyword evidence="1" id="KW-1133">Transmembrane helix</keyword>
<accession>A0A822XVE5</accession>
<dbReference type="EMBL" id="DUZY01000001">
    <property type="protein sequence ID" value="DAD23952.1"/>
    <property type="molecule type" value="Genomic_DNA"/>
</dbReference>
<protein>
    <submittedName>
        <fullName evidence="2">Uncharacterized protein</fullName>
    </submittedName>
</protein>
<reference evidence="2 3" key="1">
    <citation type="journal article" date="2020" name="Mol. Biol. Evol.">
        <title>Distinct Expression and Methylation Patterns for Genes with Different Fates following a Single Whole-Genome Duplication in Flowering Plants.</title>
        <authorList>
            <person name="Shi T."/>
            <person name="Rahmani R.S."/>
            <person name="Gugger P.F."/>
            <person name="Wang M."/>
            <person name="Li H."/>
            <person name="Zhang Y."/>
            <person name="Li Z."/>
            <person name="Wang Q."/>
            <person name="Van de Peer Y."/>
            <person name="Marchal K."/>
            <person name="Chen J."/>
        </authorList>
    </citation>
    <scope>NUCLEOTIDE SEQUENCE [LARGE SCALE GENOMIC DNA]</scope>
    <source>
        <tissue evidence="2">Leaf</tissue>
    </source>
</reference>
<organism evidence="2 3">
    <name type="scientific">Nelumbo nucifera</name>
    <name type="common">Sacred lotus</name>
    <dbReference type="NCBI Taxonomy" id="4432"/>
    <lineage>
        <taxon>Eukaryota</taxon>
        <taxon>Viridiplantae</taxon>
        <taxon>Streptophyta</taxon>
        <taxon>Embryophyta</taxon>
        <taxon>Tracheophyta</taxon>
        <taxon>Spermatophyta</taxon>
        <taxon>Magnoliopsida</taxon>
        <taxon>Proteales</taxon>
        <taxon>Nelumbonaceae</taxon>
        <taxon>Nelumbo</taxon>
    </lineage>
</organism>
<keyword evidence="1" id="KW-0812">Transmembrane</keyword>
<keyword evidence="3" id="KW-1185">Reference proteome</keyword>
<keyword evidence="1" id="KW-0472">Membrane</keyword>
<name>A0A822XVE5_NELNU</name>
<dbReference type="Proteomes" id="UP000607653">
    <property type="component" value="Unassembled WGS sequence"/>
</dbReference>